<evidence type="ECO:0000256" key="1">
    <source>
        <dbReference type="SAM" id="MobiDB-lite"/>
    </source>
</evidence>
<evidence type="ECO:0000313" key="2">
    <source>
        <dbReference type="EMBL" id="GFR97217.1"/>
    </source>
</evidence>
<dbReference type="EMBL" id="BMAT01002019">
    <property type="protein sequence ID" value="GFR97217.1"/>
    <property type="molecule type" value="Genomic_DNA"/>
</dbReference>
<keyword evidence="3" id="KW-1185">Reference proteome</keyword>
<comment type="caution">
    <text evidence="2">The sequence shown here is derived from an EMBL/GenBank/DDBJ whole genome shotgun (WGS) entry which is preliminary data.</text>
</comment>
<feature type="compositionally biased region" description="Basic residues" evidence="1">
    <location>
        <begin position="1"/>
        <end position="15"/>
    </location>
</feature>
<feature type="compositionally biased region" description="Polar residues" evidence="1">
    <location>
        <begin position="100"/>
        <end position="125"/>
    </location>
</feature>
<dbReference type="Proteomes" id="UP000762676">
    <property type="component" value="Unassembled WGS sequence"/>
</dbReference>
<feature type="region of interest" description="Disordered" evidence="1">
    <location>
        <begin position="1"/>
        <end position="24"/>
    </location>
</feature>
<protein>
    <submittedName>
        <fullName evidence="2">Uncharacterized protein</fullName>
    </submittedName>
</protein>
<reference evidence="2 3" key="1">
    <citation type="journal article" date="2021" name="Elife">
        <title>Chloroplast acquisition without the gene transfer in kleptoplastic sea slugs, Plakobranchus ocellatus.</title>
        <authorList>
            <person name="Maeda T."/>
            <person name="Takahashi S."/>
            <person name="Yoshida T."/>
            <person name="Shimamura S."/>
            <person name="Takaki Y."/>
            <person name="Nagai Y."/>
            <person name="Toyoda A."/>
            <person name="Suzuki Y."/>
            <person name="Arimoto A."/>
            <person name="Ishii H."/>
            <person name="Satoh N."/>
            <person name="Nishiyama T."/>
            <person name="Hasebe M."/>
            <person name="Maruyama T."/>
            <person name="Minagawa J."/>
            <person name="Obokata J."/>
            <person name="Shigenobu S."/>
        </authorList>
    </citation>
    <scope>NUCLEOTIDE SEQUENCE [LARGE SCALE GENOMIC DNA]</scope>
</reference>
<proteinExistence type="predicted"/>
<name>A0AAV4HIJ2_9GAST</name>
<gene>
    <name evidence="2" type="ORF">ElyMa_000987600</name>
</gene>
<organism evidence="2 3">
    <name type="scientific">Elysia marginata</name>
    <dbReference type="NCBI Taxonomy" id="1093978"/>
    <lineage>
        <taxon>Eukaryota</taxon>
        <taxon>Metazoa</taxon>
        <taxon>Spiralia</taxon>
        <taxon>Lophotrochozoa</taxon>
        <taxon>Mollusca</taxon>
        <taxon>Gastropoda</taxon>
        <taxon>Heterobranchia</taxon>
        <taxon>Euthyneura</taxon>
        <taxon>Panpulmonata</taxon>
        <taxon>Sacoglossa</taxon>
        <taxon>Placobranchoidea</taxon>
        <taxon>Plakobranchidae</taxon>
        <taxon>Elysia</taxon>
    </lineage>
</organism>
<evidence type="ECO:0000313" key="3">
    <source>
        <dbReference type="Proteomes" id="UP000762676"/>
    </source>
</evidence>
<feature type="region of interest" description="Disordered" evidence="1">
    <location>
        <begin position="45"/>
        <end position="125"/>
    </location>
</feature>
<dbReference type="AlphaFoldDB" id="A0AAV4HIJ2"/>
<sequence length="145" mass="16185">MIVLRKKPFCTRPKPHSAPNILTNTAKTKRNPFCSTSRNATRVTAGVTACGQRRPVRSTRSLKQVSPGRREDPDTQQPGRAKRTSRCQEEHLTRTARWTEATSTAKQQKSSSAVGDVTWSSSPGNDKSNLNVLCPLYSFIEDWNL</sequence>
<accession>A0AAV4HIJ2</accession>